<dbReference type="EMBL" id="JACIJS010000005">
    <property type="protein sequence ID" value="MBB5515945.1"/>
    <property type="molecule type" value="Genomic_DNA"/>
</dbReference>
<feature type="coiled-coil region" evidence="1">
    <location>
        <begin position="78"/>
        <end position="105"/>
    </location>
</feature>
<name>A0A840X235_9RHOB</name>
<keyword evidence="1" id="KW-0175">Coiled coil</keyword>
<gene>
    <name evidence="2" type="ORF">FHS89_001965</name>
</gene>
<comment type="caution">
    <text evidence="2">The sequence shown here is derived from an EMBL/GenBank/DDBJ whole genome shotgun (WGS) entry which is preliminary data.</text>
</comment>
<dbReference type="Proteomes" id="UP000553766">
    <property type="component" value="Unassembled WGS sequence"/>
</dbReference>
<dbReference type="AlphaFoldDB" id="A0A840X235"/>
<keyword evidence="3" id="KW-1185">Reference proteome</keyword>
<proteinExistence type="predicted"/>
<evidence type="ECO:0000256" key="1">
    <source>
        <dbReference type="SAM" id="Coils"/>
    </source>
</evidence>
<dbReference type="RefSeq" id="WP_184011083.1">
    <property type="nucleotide sequence ID" value="NZ_JACIJS010000005.1"/>
</dbReference>
<sequence length="116" mass="13271">MSQKERLAALVADDNALIRAQKDCYWKEKAWQEAKDDLSTAKSDVSQAEAACTHAYKEWEFAVGRGIPAEIAYYKQRYQEAGAVLNKARDTLKKAKRKLRDKEQSLHNCYAGYKPK</sequence>
<evidence type="ECO:0000313" key="3">
    <source>
        <dbReference type="Proteomes" id="UP000553766"/>
    </source>
</evidence>
<evidence type="ECO:0000313" key="2">
    <source>
        <dbReference type="EMBL" id="MBB5515945.1"/>
    </source>
</evidence>
<organism evidence="2 3">
    <name type="scientific">Rubricella aquisinus</name>
    <dbReference type="NCBI Taxonomy" id="2028108"/>
    <lineage>
        <taxon>Bacteria</taxon>
        <taxon>Pseudomonadati</taxon>
        <taxon>Pseudomonadota</taxon>
        <taxon>Alphaproteobacteria</taxon>
        <taxon>Rhodobacterales</taxon>
        <taxon>Paracoccaceae</taxon>
        <taxon>Rubricella</taxon>
    </lineage>
</organism>
<accession>A0A840X235</accession>
<protein>
    <submittedName>
        <fullName evidence="2">Chromosome segregation ATPase</fullName>
    </submittedName>
</protein>
<reference evidence="2 3" key="1">
    <citation type="submission" date="2020-08" db="EMBL/GenBank/DDBJ databases">
        <title>Genomic Encyclopedia of Type Strains, Phase IV (KMG-IV): sequencing the most valuable type-strain genomes for metagenomic binning, comparative biology and taxonomic classification.</title>
        <authorList>
            <person name="Goeker M."/>
        </authorList>
    </citation>
    <scope>NUCLEOTIDE SEQUENCE [LARGE SCALE GENOMIC DNA]</scope>
    <source>
        <strain evidence="2 3">DSM 103377</strain>
    </source>
</reference>